<comment type="caution">
    <text evidence="1">The sequence shown here is derived from an EMBL/GenBank/DDBJ whole genome shotgun (WGS) entry which is preliminary data.</text>
</comment>
<proteinExistence type="predicted"/>
<organism evidence="1 2">
    <name type="scientific">Papaver atlanticum</name>
    <dbReference type="NCBI Taxonomy" id="357466"/>
    <lineage>
        <taxon>Eukaryota</taxon>
        <taxon>Viridiplantae</taxon>
        <taxon>Streptophyta</taxon>
        <taxon>Embryophyta</taxon>
        <taxon>Tracheophyta</taxon>
        <taxon>Spermatophyta</taxon>
        <taxon>Magnoliopsida</taxon>
        <taxon>Ranunculales</taxon>
        <taxon>Papaveraceae</taxon>
        <taxon>Papaveroideae</taxon>
        <taxon>Papaver</taxon>
    </lineage>
</organism>
<gene>
    <name evidence="1" type="ORF">MKW98_007010</name>
</gene>
<name>A0AAD4STG6_9MAGN</name>
<reference evidence="1" key="1">
    <citation type="submission" date="2022-04" db="EMBL/GenBank/DDBJ databases">
        <title>A functionally conserved STORR gene fusion in Papaver species that diverged 16.8 million years ago.</title>
        <authorList>
            <person name="Catania T."/>
        </authorList>
    </citation>
    <scope>NUCLEOTIDE SEQUENCE</scope>
    <source>
        <strain evidence="1">S-188037</strain>
    </source>
</reference>
<keyword evidence="2" id="KW-1185">Reference proteome</keyword>
<accession>A0AAD4STG6</accession>
<evidence type="ECO:0000313" key="2">
    <source>
        <dbReference type="Proteomes" id="UP001202328"/>
    </source>
</evidence>
<dbReference type="AlphaFoldDB" id="A0AAD4STG6"/>
<dbReference type="EMBL" id="JAJJMB010008592">
    <property type="protein sequence ID" value="KAI3922879.1"/>
    <property type="molecule type" value="Genomic_DNA"/>
</dbReference>
<protein>
    <submittedName>
        <fullName evidence="1">Uncharacterized protein</fullName>
    </submittedName>
</protein>
<dbReference type="Proteomes" id="UP001202328">
    <property type="component" value="Unassembled WGS sequence"/>
</dbReference>
<evidence type="ECO:0000313" key="1">
    <source>
        <dbReference type="EMBL" id="KAI3922879.1"/>
    </source>
</evidence>
<sequence>MVAAASESLIELTDAYKTASRLSTTAAPPTYVLRSGVCWQLHSYWPCLGFSLLLAGGGLGIQNTSLNPHDLLILLGTYYTY</sequence>